<dbReference type="PANTHER" id="PTHR31454:SF2">
    <property type="entry name" value="ACTIVE REGULATOR OF SIRT1"/>
    <property type="match status" value="1"/>
</dbReference>
<dbReference type="GO" id="GO:0005730">
    <property type="term" value="C:nucleolus"/>
    <property type="evidence" value="ECO:0007669"/>
    <property type="project" value="UniProtKB-SubCell"/>
</dbReference>
<dbReference type="PANTHER" id="PTHR31454">
    <property type="entry name" value="ACTIVE REGULATOR OF SIRT1"/>
    <property type="match status" value="1"/>
</dbReference>
<accession>A0A9D3SJZ8</accession>
<evidence type="ECO:0000256" key="6">
    <source>
        <dbReference type="SAM" id="MobiDB-lite"/>
    </source>
</evidence>
<dbReference type="PRINTS" id="PR02029">
    <property type="entry name" value="ACTREGSIRT1"/>
</dbReference>
<feature type="compositionally biased region" description="Polar residues" evidence="6">
    <location>
        <begin position="105"/>
        <end position="115"/>
    </location>
</feature>
<comment type="subcellular location">
    <subcellularLocation>
        <location evidence="1">Nucleus</location>
        <location evidence="1">Nucleolus</location>
    </subcellularLocation>
</comment>
<comment type="caution">
    <text evidence="7">The sequence shown here is derived from an EMBL/GenBank/DDBJ whole genome shotgun (WGS) entry which is preliminary data.</text>
</comment>
<evidence type="ECO:0000256" key="3">
    <source>
        <dbReference type="ARBA" id="ARBA00016855"/>
    </source>
</evidence>
<feature type="region of interest" description="Disordered" evidence="6">
    <location>
        <begin position="105"/>
        <end position="132"/>
    </location>
</feature>
<keyword evidence="8" id="KW-1185">Reference proteome</keyword>
<feature type="compositionally biased region" description="Basic and acidic residues" evidence="6">
    <location>
        <begin position="119"/>
        <end position="132"/>
    </location>
</feature>
<dbReference type="InterPro" id="IPR023262">
    <property type="entry name" value="AROS"/>
</dbReference>
<dbReference type="AlphaFoldDB" id="A0A9D3SJZ8"/>
<evidence type="ECO:0000256" key="2">
    <source>
        <dbReference type="ARBA" id="ARBA00007318"/>
    </source>
</evidence>
<keyword evidence="4" id="KW-0539">Nucleus</keyword>
<evidence type="ECO:0000313" key="8">
    <source>
        <dbReference type="Proteomes" id="UP000824219"/>
    </source>
</evidence>
<dbReference type="Pfam" id="PF15684">
    <property type="entry name" value="AROS"/>
    <property type="match status" value="1"/>
</dbReference>
<reference evidence="7 8" key="1">
    <citation type="submission" date="2021-06" db="EMBL/GenBank/DDBJ databases">
        <title>Chromosome-level genome assembly of the red-tail catfish (Hemibagrus wyckioides).</title>
        <authorList>
            <person name="Shao F."/>
        </authorList>
    </citation>
    <scope>NUCLEOTIDE SEQUENCE [LARGE SCALE GENOMIC DNA]</scope>
    <source>
        <strain evidence="7">EC202008001</strain>
        <tissue evidence="7">Blood</tissue>
    </source>
</reference>
<gene>
    <name evidence="7" type="ORF">KOW79_010273</name>
</gene>
<dbReference type="GO" id="GO:0019899">
    <property type="term" value="F:enzyme binding"/>
    <property type="evidence" value="ECO:0007669"/>
    <property type="project" value="TreeGrafter"/>
</dbReference>
<evidence type="ECO:0000256" key="4">
    <source>
        <dbReference type="ARBA" id="ARBA00023242"/>
    </source>
</evidence>
<evidence type="ECO:0000256" key="1">
    <source>
        <dbReference type="ARBA" id="ARBA00004604"/>
    </source>
</evidence>
<comment type="similarity">
    <text evidence="2">Belongs to the AROS family.</text>
</comment>
<name>A0A9D3SJZ8_9TELE</name>
<dbReference type="OrthoDB" id="6493910at2759"/>
<sequence length="151" mass="17750">MSISLLKRGLELLNEDLKGVTKGQKRKSTKKVSVMDQISTNKQGVRKQIRRLQAHNTTRKNKATVKNKQIKDALEEYRKKQKKSHLDSNLQYFLGSSYKMQESCSKKIVQQNTGRQSRHQTEKPVKKQEKKQSIFTEAEFQKFQEEYFSKL</sequence>
<proteinExistence type="inferred from homology"/>
<dbReference type="EMBL" id="JAHKSW010000011">
    <property type="protein sequence ID" value="KAG7326872.1"/>
    <property type="molecule type" value="Genomic_DNA"/>
</dbReference>
<evidence type="ECO:0000313" key="7">
    <source>
        <dbReference type="EMBL" id="KAG7326872.1"/>
    </source>
</evidence>
<dbReference type="Proteomes" id="UP000824219">
    <property type="component" value="Linkage Group LG11"/>
</dbReference>
<evidence type="ECO:0000256" key="5">
    <source>
        <dbReference type="ARBA" id="ARBA00032748"/>
    </source>
</evidence>
<protein>
    <recommendedName>
        <fullName evidence="3">Active regulator of SIRT1</fullName>
    </recommendedName>
    <alternativeName>
        <fullName evidence="5">40S ribosomal protein S19-binding protein 1</fullName>
    </alternativeName>
</protein>
<organism evidence="7 8">
    <name type="scientific">Hemibagrus wyckioides</name>
    <dbReference type="NCBI Taxonomy" id="337641"/>
    <lineage>
        <taxon>Eukaryota</taxon>
        <taxon>Metazoa</taxon>
        <taxon>Chordata</taxon>
        <taxon>Craniata</taxon>
        <taxon>Vertebrata</taxon>
        <taxon>Euteleostomi</taxon>
        <taxon>Actinopterygii</taxon>
        <taxon>Neopterygii</taxon>
        <taxon>Teleostei</taxon>
        <taxon>Ostariophysi</taxon>
        <taxon>Siluriformes</taxon>
        <taxon>Bagridae</taxon>
        <taxon>Hemibagrus</taxon>
    </lineage>
</organism>